<gene>
    <name evidence="2" type="ORF">C3747_225g2</name>
</gene>
<dbReference type="VEuPathDB" id="TriTrypDB:TcBrA4_0122630"/>
<name>A0A2V2VQZ8_TRYCR</name>
<evidence type="ECO:0000256" key="1">
    <source>
        <dbReference type="SAM" id="MobiDB-lite"/>
    </source>
</evidence>
<dbReference type="VEuPathDB" id="TriTrypDB:TCSYLVIO_003913"/>
<feature type="compositionally biased region" description="Low complexity" evidence="1">
    <location>
        <begin position="66"/>
        <end position="76"/>
    </location>
</feature>
<dbReference type="VEuPathDB" id="TriTrypDB:ECC02_007093"/>
<proteinExistence type="predicted"/>
<dbReference type="VEuPathDB" id="TriTrypDB:C3747_225g2"/>
<sequence>MAVGNGSYVIVDATCNTIINVVPSPCGDCSAATAGLEPIVSDIENGEEKETSLTVHRGTKKSGHQNSKNNNSASFKSGFGTNNVSRRVMANVVLFLTLPEGARELHFPLQQKTNTAHFSRSLVLQATMSARVEMLRFDGHLINESSTFDMSEFSIYCKYLDANGGLVENRSLVSELALTVHHTRSYAQLENVLKRYIEVLCPYGIELRLCYGDVYLCWDAILGTQQTLGHIEKNVLDDVVGSEITSSLETPWYTSQQGNTTTDLETYTSLSFNLRYLSVDLVDDSSDVSIPLFCVRVESLITPMVEKRGLAFKLHVSFTWSITYYNFSICSWCSLLEPVLLDVVLRSEPNVSLEDVKRRRGLLRAGLHLRPVRLHLSARVMENLRRIWLLKKHLWDAQHSFEQDVVWKPLGTSKQQFCMYRVVQHVGHEVEVRFAHDSPNHSPTPSILMQTRPYSLTSPELRVMSYPHGSTVCWFHFGITRNW</sequence>
<dbReference type="Proteomes" id="UP000246078">
    <property type="component" value="Unassembled WGS sequence"/>
</dbReference>
<comment type="caution">
    <text evidence="2">The sequence shown here is derived from an EMBL/GenBank/DDBJ whole genome shotgun (WGS) entry which is preliminary data.</text>
</comment>
<organism evidence="2 3">
    <name type="scientific">Trypanosoma cruzi</name>
    <dbReference type="NCBI Taxonomy" id="5693"/>
    <lineage>
        <taxon>Eukaryota</taxon>
        <taxon>Discoba</taxon>
        <taxon>Euglenozoa</taxon>
        <taxon>Kinetoplastea</taxon>
        <taxon>Metakinetoplastina</taxon>
        <taxon>Trypanosomatida</taxon>
        <taxon>Trypanosomatidae</taxon>
        <taxon>Trypanosoma</taxon>
        <taxon>Schizotrypanum</taxon>
    </lineage>
</organism>
<dbReference type="VEuPathDB" id="TriTrypDB:TCDM_03583"/>
<feature type="region of interest" description="Disordered" evidence="1">
    <location>
        <begin position="42"/>
        <end position="76"/>
    </location>
</feature>
<dbReference type="EMBL" id="PRFC01000225">
    <property type="protein sequence ID" value="PWU98847.1"/>
    <property type="molecule type" value="Genomic_DNA"/>
</dbReference>
<protein>
    <submittedName>
        <fullName evidence="2">Uncharacterized protein</fullName>
    </submittedName>
</protein>
<dbReference type="VEuPathDB" id="TriTrypDB:TcCLB.507735.20"/>
<dbReference type="VEuPathDB" id="TriTrypDB:C4B63_20g17"/>
<dbReference type="VEuPathDB" id="TriTrypDB:TcCL_ESM08098"/>
<dbReference type="AlphaFoldDB" id="A0A2V2VQZ8"/>
<dbReference type="VEuPathDB" id="TriTrypDB:TcG_01974"/>
<accession>A0A2V2VQZ8</accession>
<dbReference type="VEuPathDB" id="TriTrypDB:Tc_MARK_2609"/>
<reference evidence="2 3" key="1">
    <citation type="journal article" date="2018" name="Microb. Genom.">
        <title>Expanding an expanded genome: long-read sequencing of Trypanosoma cruzi.</title>
        <authorList>
            <person name="Berna L."/>
            <person name="Rodriguez M."/>
            <person name="Chiribao M.L."/>
            <person name="Parodi-Talice A."/>
            <person name="Pita S."/>
            <person name="Rijo G."/>
            <person name="Alvarez-Valin F."/>
            <person name="Robello C."/>
        </authorList>
    </citation>
    <scope>NUCLEOTIDE SEQUENCE [LARGE SCALE GENOMIC DNA]</scope>
    <source>
        <strain evidence="2 3">TCC</strain>
    </source>
</reference>
<dbReference type="VEuPathDB" id="TriTrypDB:C4B63_20g16"/>
<evidence type="ECO:0000313" key="2">
    <source>
        <dbReference type="EMBL" id="PWU98847.1"/>
    </source>
</evidence>
<evidence type="ECO:0000313" key="3">
    <source>
        <dbReference type="Proteomes" id="UP000246078"/>
    </source>
</evidence>